<dbReference type="Proteomes" id="UP000000268">
    <property type="component" value="Chromosome"/>
</dbReference>
<dbReference type="KEGG" id="amr:AM1_4770"/>
<name>B0C2F2_ACAM1</name>
<dbReference type="HOGENOM" id="CLU_3338748_0_0_3"/>
<gene>
    <name evidence="1" type="ordered locus">AM1_4770</name>
</gene>
<dbReference type="EMBL" id="CP000828">
    <property type="protein sequence ID" value="ABW29742.1"/>
    <property type="molecule type" value="Genomic_DNA"/>
</dbReference>
<evidence type="ECO:0000313" key="1">
    <source>
        <dbReference type="EMBL" id="ABW29742.1"/>
    </source>
</evidence>
<organism evidence="1 2">
    <name type="scientific">Acaryochloris marina (strain MBIC 11017)</name>
    <dbReference type="NCBI Taxonomy" id="329726"/>
    <lineage>
        <taxon>Bacteria</taxon>
        <taxon>Bacillati</taxon>
        <taxon>Cyanobacteriota</taxon>
        <taxon>Cyanophyceae</taxon>
        <taxon>Acaryochloridales</taxon>
        <taxon>Acaryochloridaceae</taxon>
        <taxon>Acaryochloris</taxon>
    </lineage>
</organism>
<dbReference type="STRING" id="329726.AM1_4770"/>
<reference evidence="1 2" key="1">
    <citation type="journal article" date="2008" name="Proc. Natl. Acad. Sci. U.S.A.">
        <title>Niche adaptation and genome expansion in the chlorophyll d-producing cyanobacterium Acaryochloris marina.</title>
        <authorList>
            <person name="Swingley W.D."/>
            <person name="Chen M."/>
            <person name="Cheung P.C."/>
            <person name="Conrad A.L."/>
            <person name="Dejesa L.C."/>
            <person name="Hao J."/>
            <person name="Honchak B.M."/>
            <person name="Karbach L.E."/>
            <person name="Kurdoglu A."/>
            <person name="Lahiri S."/>
            <person name="Mastrian S.D."/>
            <person name="Miyashita H."/>
            <person name="Page L."/>
            <person name="Ramakrishna P."/>
            <person name="Satoh S."/>
            <person name="Sattley W.M."/>
            <person name="Shimada Y."/>
            <person name="Taylor H.L."/>
            <person name="Tomo T."/>
            <person name="Tsuchiya T."/>
            <person name="Wang Z.T."/>
            <person name="Raymond J."/>
            <person name="Mimuro M."/>
            <person name="Blankenship R.E."/>
            <person name="Touchman J.W."/>
        </authorList>
    </citation>
    <scope>NUCLEOTIDE SEQUENCE [LARGE SCALE GENOMIC DNA]</scope>
    <source>
        <strain evidence="2">MBIC 11017</strain>
    </source>
</reference>
<evidence type="ECO:0000313" key="2">
    <source>
        <dbReference type="Proteomes" id="UP000000268"/>
    </source>
</evidence>
<keyword evidence="2" id="KW-1185">Reference proteome</keyword>
<protein>
    <submittedName>
        <fullName evidence="1">Uncharacterized protein</fullName>
    </submittedName>
</protein>
<dbReference type="AlphaFoldDB" id="B0C2F2"/>
<sequence length="37" mass="3963">MAIGLYISAMVSLGFLAHAQLNAMQLMQSERPVSVSP</sequence>
<proteinExistence type="predicted"/>
<accession>B0C2F2</accession>